<evidence type="ECO:0000256" key="11">
    <source>
        <dbReference type="ARBA" id="ARBA00049229"/>
    </source>
</evidence>
<keyword evidence="15" id="KW-1185">Reference proteome</keyword>
<comment type="similarity">
    <text evidence="6 12">Belongs to the class-IV pyridoxal-phosphate-dependent aminotransferase family.</text>
</comment>
<dbReference type="InterPro" id="IPR018300">
    <property type="entry name" value="Aminotrans_IV_CS"/>
</dbReference>
<evidence type="ECO:0000313" key="14">
    <source>
        <dbReference type="EMBL" id="MFC6439553.1"/>
    </source>
</evidence>
<dbReference type="EC" id="2.6.1.42" evidence="7"/>
<dbReference type="InterPro" id="IPR043131">
    <property type="entry name" value="BCAT-like_N"/>
</dbReference>
<comment type="pathway">
    <text evidence="5">Amino-acid biosynthesis; L-leucine biosynthesis; L-leucine from 3-methyl-2-oxobutanoate: step 4/4.</text>
</comment>
<gene>
    <name evidence="14" type="ORF">ACFP85_05235</name>
</gene>
<dbReference type="RefSeq" id="WP_131257165.1">
    <property type="nucleotide sequence ID" value="NZ_JBHSUS010000001.1"/>
</dbReference>
<dbReference type="Gene3D" id="3.20.10.10">
    <property type="entry name" value="D-amino Acid Aminotransferase, subunit A, domain 2"/>
    <property type="match status" value="1"/>
</dbReference>
<protein>
    <recommendedName>
        <fullName evidence="7">branched-chain-amino-acid transaminase</fullName>
        <ecNumber evidence="7">2.6.1.42</ecNumber>
    </recommendedName>
</protein>
<dbReference type="EMBL" id="JBHSUS010000001">
    <property type="protein sequence ID" value="MFC6439553.1"/>
    <property type="molecule type" value="Genomic_DNA"/>
</dbReference>
<keyword evidence="14" id="KW-0032">Aminotransferase</keyword>
<evidence type="ECO:0000256" key="8">
    <source>
        <dbReference type="ARBA" id="ARBA00022898"/>
    </source>
</evidence>
<accession>A0ABW1XHY0</accession>
<dbReference type="Proteomes" id="UP001596364">
    <property type="component" value="Unassembled WGS sequence"/>
</dbReference>
<evidence type="ECO:0000256" key="13">
    <source>
        <dbReference type="RuleBase" id="RU004516"/>
    </source>
</evidence>
<dbReference type="InterPro" id="IPR050571">
    <property type="entry name" value="Class-IV_PLP-Dep_Aminotrnsfr"/>
</dbReference>
<evidence type="ECO:0000313" key="15">
    <source>
        <dbReference type="Proteomes" id="UP001596364"/>
    </source>
</evidence>
<keyword evidence="8 13" id="KW-0663">Pyridoxal phosphate</keyword>
<dbReference type="Pfam" id="PF01063">
    <property type="entry name" value="Aminotran_4"/>
    <property type="match status" value="1"/>
</dbReference>
<evidence type="ECO:0000256" key="2">
    <source>
        <dbReference type="ARBA" id="ARBA00003109"/>
    </source>
</evidence>
<comment type="catalytic activity">
    <reaction evidence="9">
        <text>L-valine + 2-oxoglutarate = 3-methyl-2-oxobutanoate + L-glutamate</text>
        <dbReference type="Rhea" id="RHEA:24813"/>
        <dbReference type="ChEBI" id="CHEBI:11851"/>
        <dbReference type="ChEBI" id="CHEBI:16810"/>
        <dbReference type="ChEBI" id="CHEBI:29985"/>
        <dbReference type="ChEBI" id="CHEBI:57762"/>
        <dbReference type="EC" id="2.6.1.42"/>
    </reaction>
</comment>
<dbReference type="GO" id="GO:0008483">
    <property type="term" value="F:transaminase activity"/>
    <property type="evidence" value="ECO:0007669"/>
    <property type="project" value="UniProtKB-KW"/>
</dbReference>
<evidence type="ECO:0000256" key="4">
    <source>
        <dbReference type="ARBA" id="ARBA00004931"/>
    </source>
</evidence>
<sequence length="285" mass="31357">MSVAFLNGEFVKLSEARISPLDRGFLFGDGVYEVIPAYAGKTVGLRPHLARLNNGLAALEITTGWDDAHWQQTIDGLLAQNPVGNWGVYIQVSRGADVTRFHAYPKDVSPTIFMFVFPIATPPSESPQTVKGLKVVSAEDLRWQRCHIKSTSLLGNVMHFQQAVTQGGNDTLLYDNQGNLTEFSSANVFVVQGNVISTPALDNHILPGITRLMLLDMLRKQNKYQVVEGAIGLQQARAADEIWLTSSSKEVSPVLKLDGRNVGDGLPGKVWQDVIALYGQQKYDY</sequence>
<evidence type="ECO:0000256" key="5">
    <source>
        <dbReference type="ARBA" id="ARBA00005072"/>
    </source>
</evidence>
<evidence type="ECO:0000256" key="6">
    <source>
        <dbReference type="ARBA" id="ARBA00009320"/>
    </source>
</evidence>
<comment type="catalytic activity">
    <reaction evidence="10">
        <text>L-isoleucine + 2-oxoglutarate = (S)-3-methyl-2-oxopentanoate + L-glutamate</text>
        <dbReference type="Rhea" id="RHEA:24801"/>
        <dbReference type="ChEBI" id="CHEBI:16810"/>
        <dbReference type="ChEBI" id="CHEBI:29985"/>
        <dbReference type="ChEBI" id="CHEBI:35146"/>
        <dbReference type="ChEBI" id="CHEBI:58045"/>
        <dbReference type="EC" id="2.6.1.42"/>
    </reaction>
</comment>
<dbReference type="InterPro" id="IPR043132">
    <property type="entry name" value="BCAT-like_C"/>
</dbReference>
<dbReference type="InterPro" id="IPR036038">
    <property type="entry name" value="Aminotransferase-like"/>
</dbReference>
<dbReference type="PANTHER" id="PTHR42743:SF11">
    <property type="entry name" value="AMINODEOXYCHORISMATE LYASE"/>
    <property type="match status" value="1"/>
</dbReference>
<evidence type="ECO:0000256" key="3">
    <source>
        <dbReference type="ARBA" id="ARBA00004824"/>
    </source>
</evidence>
<comment type="pathway">
    <text evidence="4">Amino-acid biosynthesis; L-valine biosynthesis; L-valine from pyruvate: step 4/4.</text>
</comment>
<dbReference type="InterPro" id="IPR001544">
    <property type="entry name" value="Aminotrans_IV"/>
</dbReference>
<dbReference type="SUPFAM" id="SSF56752">
    <property type="entry name" value="D-aminoacid aminotransferase-like PLP-dependent enzymes"/>
    <property type="match status" value="1"/>
</dbReference>
<reference evidence="15" key="1">
    <citation type="journal article" date="2019" name="Int. J. Syst. Evol. Microbiol.">
        <title>The Global Catalogue of Microorganisms (GCM) 10K type strain sequencing project: providing services to taxonomists for standard genome sequencing and annotation.</title>
        <authorList>
            <consortium name="The Broad Institute Genomics Platform"/>
            <consortium name="The Broad Institute Genome Sequencing Center for Infectious Disease"/>
            <person name="Wu L."/>
            <person name="Ma J."/>
        </authorList>
    </citation>
    <scope>NUCLEOTIDE SEQUENCE [LARGE SCALE GENOMIC DNA]</scope>
    <source>
        <strain evidence="15">CGMCC 1.16031</strain>
    </source>
</reference>
<dbReference type="PANTHER" id="PTHR42743">
    <property type="entry name" value="AMINO-ACID AMINOTRANSFERASE"/>
    <property type="match status" value="1"/>
</dbReference>
<name>A0ABW1XHY0_9ALTE</name>
<evidence type="ECO:0000256" key="12">
    <source>
        <dbReference type="RuleBase" id="RU004106"/>
    </source>
</evidence>
<comment type="catalytic activity">
    <reaction evidence="11">
        <text>L-leucine + 2-oxoglutarate = 4-methyl-2-oxopentanoate + L-glutamate</text>
        <dbReference type="Rhea" id="RHEA:18321"/>
        <dbReference type="ChEBI" id="CHEBI:16810"/>
        <dbReference type="ChEBI" id="CHEBI:17865"/>
        <dbReference type="ChEBI" id="CHEBI:29985"/>
        <dbReference type="ChEBI" id="CHEBI:57427"/>
        <dbReference type="EC" id="2.6.1.42"/>
    </reaction>
</comment>
<comment type="function">
    <text evidence="2">Acts on leucine, isoleucine and valine.</text>
</comment>
<dbReference type="PROSITE" id="PS00770">
    <property type="entry name" value="AA_TRANSFER_CLASS_4"/>
    <property type="match status" value="1"/>
</dbReference>
<comment type="cofactor">
    <cofactor evidence="1 13">
        <name>pyridoxal 5'-phosphate</name>
        <dbReference type="ChEBI" id="CHEBI:597326"/>
    </cofactor>
</comment>
<organism evidence="14 15">
    <name type="scientific">Pseudobowmanella zhangzhouensis</name>
    <dbReference type="NCBI Taxonomy" id="1537679"/>
    <lineage>
        <taxon>Bacteria</taxon>
        <taxon>Pseudomonadati</taxon>
        <taxon>Pseudomonadota</taxon>
        <taxon>Gammaproteobacteria</taxon>
        <taxon>Alteromonadales</taxon>
        <taxon>Alteromonadaceae</taxon>
    </lineage>
</organism>
<evidence type="ECO:0000256" key="10">
    <source>
        <dbReference type="ARBA" id="ARBA00048798"/>
    </source>
</evidence>
<comment type="pathway">
    <text evidence="3">Amino-acid biosynthesis; L-isoleucine biosynthesis; L-isoleucine from 2-oxobutanoate: step 4/4.</text>
</comment>
<proteinExistence type="inferred from homology"/>
<dbReference type="Gene3D" id="3.30.470.10">
    <property type="match status" value="1"/>
</dbReference>
<comment type="caution">
    <text evidence="14">The sequence shown here is derived from an EMBL/GenBank/DDBJ whole genome shotgun (WGS) entry which is preliminary data.</text>
</comment>
<keyword evidence="14" id="KW-0808">Transferase</keyword>
<evidence type="ECO:0000256" key="1">
    <source>
        <dbReference type="ARBA" id="ARBA00001933"/>
    </source>
</evidence>
<evidence type="ECO:0000256" key="9">
    <source>
        <dbReference type="ARBA" id="ARBA00048212"/>
    </source>
</evidence>
<evidence type="ECO:0000256" key="7">
    <source>
        <dbReference type="ARBA" id="ARBA00013053"/>
    </source>
</evidence>